<name>A0ABS2FH85_9CLOT</name>
<sequence>MKYLLNDIKSNNIYYLLITFSLIIFSFSTSLSITSFIDYYEKKLGSLVGNSKYIYELQLTGATDDDLKNLSTFLQNNFNDINIVSNINIDRGISKIFVFNYKAWNNSLIEGNKFDGDTFTAIVNNNDYHIGDYININSVKYRIIGKLDESKFDFNDYVYIPYDNERDNIGSDIFTVSNQLNLLVYSDRKITTEIDMIKNTLVENNNKLGINVINKKLQFFIESFKPSTYFVSRVIYSLLLILISLINLILFISYFNNSKKKEMYTKMVLGASNFYLLVNEFLKLFICIVLSSAFTLSIQHFLNFLGIKTEEIPMTIYTHNIIFIPIISTILIFIILFFIYPNGNNKNISSILKE</sequence>
<keyword evidence="1" id="KW-0472">Membrane</keyword>
<organism evidence="2 3">
    <name type="scientific">Clostridium saudiense</name>
    <dbReference type="NCBI Taxonomy" id="1414720"/>
    <lineage>
        <taxon>Bacteria</taxon>
        <taxon>Bacillati</taxon>
        <taxon>Bacillota</taxon>
        <taxon>Clostridia</taxon>
        <taxon>Eubacteriales</taxon>
        <taxon>Clostridiaceae</taxon>
        <taxon>Clostridium</taxon>
    </lineage>
</organism>
<feature type="transmembrane region" description="Helical" evidence="1">
    <location>
        <begin position="12"/>
        <end position="37"/>
    </location>
</feature>
<keyword evidence="3" id="KW-1185">Reference proteome</keyword>
<dbReference type="EMBL" id="JACJLL010000051">
    <property type="protein sequence ID" value="MBM6819564.1"/>
    <property type="molecule type" value="Genomic_DNA"/>
</dbReference>
<feature type="transmembrane region" description="Helical" evidence="1">
    <location>
        <begin position="234"/>
        <end position="254"/>
    </location>
</feature>
<gene>
    <name evidence="2" type="ORF">H6A19_09505</name>
</gene>
<keyword evidence="1" id="KW-1133">Transmembrane helix</keyword>
<reference evidence="2 3" key="1">
    <citation type="journal article" date="2021" name="Sci. Rep.">
        <title>The distribution of antibiotic resistance genes in chicken gut microbiota commensals.</title>
        <authorList>
            <person name="Juricova H."/>
            <person name="Matiasovicova J."/>
            <person name="Kubasova T."/>
            <person name="Cejkova D."/>
            <person name="Rychlik I."/>
        </authorList>
    </citation>
    <scope>NUCLEOTIDE SEQUENCE [LARGE SCALE GENOMIC DNA]</scope>
    <source>
        <strain evidence="2 3">An435</strain>
    </source>
</reference>
<feature type="transmembrane region" description="Helical" evidence="1">
    <location>
        <begin position="317"/>
        <end position="340"/>
    </location>
</feature>
<evidence type="ECO:0000313" key="3">
    <source>
        <dbReference type="Proteomes" id="UP000767334"/>
    </source>
</evidence>
<keyword evidence="1" id="KW-0812">Transmembrane</keyword>
<evidence type="ECO:0000256" key="1">
    <source>
        <dbReference type="SAM" id="Phobius"/>
    </source>
</evidence>
<dbReference type="Proteomes" id="UP000767334">
    <property type="component" value="Unassembled WGS sequence"/>
</dbReference>
<comment type="caution">
    <text evidence="2">The sequence shown here is derived from an EMBL/GenBank/DDBJ whole genome shotgun (WGS) entry which is preliminary data.</text>
</comment>
<accession>A0ABS2FH85</accession>
<protein>
    <submittedName>
        <fullName evidence="2">ABC transporter permease</fullName>
    </submittedName>
</protein>
<dbReference type="RefSeq" id="WP_204572322.1">
    <property type="nucleotide sequence ID" value="NZ_JACJLL010000051.1"/>
</dbReference>
<evidence type="ECO:0000313" key="2">
    <source>
        <dbReference type="EMBL" id="MBM6819564.1"/>
    </source>
</evidence>
<proteinExistence type="predicted"/>
<feature type="transmembrane region" description="Helical" evidence="1">
    <location>
        <begin position="274"/>
        <end position="296"/>
    </location>
</feature>